<name>A0A222YYJ2_9CAUD</name>
<reference evidence="1 2" key="1">
    <citation type="submission" date="2017-06" db="EMBL/GenBank/DDBJ databases">
        <authorList>
            <person name="Mageeney C.M."/>
            <person name="Olugbade I.D."/>
            <person name="Kenna M.A."/>
            <person name="Ware V.C."/>
            <person name="Garlena R.A."/>
            <person name="Russell D.A."/>
            <person name="Pope W.H."/>
            <person name="Jacobs-Sera D."/>
            <person name="Hendrix R.W."/>
            <person name="Hatfull G.F."/>
        </authorList>
    </citation>
    <scope>NUCLEOTIDE SEQUENCE [LARGE SCALE GENOMIC DNA]</scope>
</reference>
<dbReference type="EMBL" id="MF358542">
    <property type="protein sequence ID" value="ASR76536.1"/>
    <property type="molecule type" value="Genomic_DNA"/>
</dbReference>
<evidence type="ECO:0000313" key="2">
    <source>
        <dbReference type="Proteomes" id="UP000225758"/>
    </source>
</evidence>
<proteinExistence type="predicted"/>
<accession>A0A222YYJ2</accession>
<evidence type="ECO:0000313" key="1">
    <source>
        <dbReference type="EMBL" id="ASR76536.1"/>
    </source>
</evidence>
<sequence>MPWGFDSLCLRSRPVLIVPGIFYRRDMKPEEELRFYENLKRDLPGKERELKSMEQTMRGKKGAELDAIKRKAATLAMEIGGMKNTIKAIKHRRGLK</sequence>
<organism evidence="1 2">
    <name type="scientific">Streptomyces phage Sushi23</name>
    <dbReference type="NCBI Taxonomy" id="2015806"/>
    <lineage>
        <taxon>Viruses</taxon>
        <taxon>Duplodnaviria</taxon>
        <taxon>Heunggongvirae</taxon>
        <taxon>Uroviricota</taxon>
        <taxon>Caudoviricetes</taxon>
        <taxon>Stanwilliamsviridae</taxon>
        <taxon>Boydwoodruffvirinae</taxon>
        <taxon>Samistivirus</taxon>
        <taxon>Samistivirus peebs</taxon>
    </lineage>
</organism>
<protein>
    <submittedName>
        <fullName evidence="1">Uncharacterized protein</fullName>
    </submittedName>
</protein>
<dbReference type="Proteomes" id="UP000225758">
    <property type="component" value="Segment"/>
</dbReference>
<gene>
    <name evidence="1" type="ORF">SEA_SUSHI23_113</name>
</gene>